<keyword evidence="2 4" id="KW-0813">Transport</keyword>
<dbReference type="OrthoDB" id="244107at2759"/>
<keyword evidence="4" id="KW-0926">Vacuole</keyword>
<dbReference type="InterPro" id="IPR036322">
    <property type="entry name" value="WD40_repeat_dom_sf"/>
</dbReference>
<feature type="repeat" description="CHCR" evidence="5">
    <location>
        <begin position="730"/>
        <end position="873"/>
    </location>
</feature>
<dbReference type="InterPro" id="IPR016902">
    <property type="entry name" value="Vps41"/>
</dbReference>
<feature type="compositionally biased region" description="Low complexity" evidence="6">
    <location>
        <begin position="31"/>
        <end position="49"/>
    </location>
</feature>
<feature type="region of interest" description="Disordered" evidence="6">
    <location>
        <begin position="1"/>
        <end position="127"/>
    </location>
</feature>
<dbReference type="InterPro" id="IPR000547">
    <property type="entry name" value="Clathrin_H-chain/VPS_repeat"/>
</dbReference>
<evidence type="ECO:0000256" key="3">
    <source>
        <dbReference type="ARBA" id="ARBA00022927"/>
    </source>
</evidence>
<dbReference type="Proteomes" id="UP000094801">
    <property type="component" value="Unassembled WGS sequence"/>
</dbReference>
<gene>
    <name evidence="8" type="ORF">CANARDRAFT_27425</name>
</gene>
<evidence type="ECO:0000256" key="5">
    <source>
        <dbReference type="PROSITE-ProRule" id="PRU01006"/>
    </source>
</evidence>
<evidence type="ECO:0000256" key="4">
    <source>
        <dbReference type="PIRNR" id="PIRNR028921"/>
    </source>
</evidence>
<dbReference type="InterPro" id="IPR015943">
    <property type="entry name" value="WD40/YVTN_repeat-like_dom_sf"/>
</dbReference>
<dbReference type="Pfam" id="PF23411">
    <property type="entry name" value="Beta-prop_Vps41"/>
    <property type="match status" value="1"/>
</dbReference>
<feature type="compositionally biased region" description="Basic and acidic residues" evidence="6">
    <location>
        <begin position="66"/>
        <end position="76"/>
    </location>
</feature>
<comment type="similarity">
    <text evidence="1 4">Belongs to the VPS41 family.</text>
</comment>
<dbReference type="GO" id="GO:0005770">
    <property type="term" value="C:late endosome"/>
    <property type="evidence" value="ECO:0007669"/>
    <property type="project" value="UniProtKB-UniRule"/>
</dbReference>
<dbReference type="Gene3D" id="1.25.40.10">
    <property type="entry name" value="Tetratricopeptide repeat domain"/>
    <property type="match status" value="1"/>
</dbReference>
<dbReference type="Gene3D" id="2.130.10.10">
    <property type="entry name" value="YVTN repeat-like/Quinoprotein amine dehydrogenase"/>
    <property type="match status" value="1"/>
</dbReference>
<evidence type="ECO:0000256" key="2">
    <source>
        <dbReference type="ARBA" id="ARBA00022448"/>
    </source>
</evidence>
<name>A0A1E4T362_9ASCO</name>
<accession>A0A1E4T362</accession>
<reference evidence="9" key="1">
    <citation type="submission" date="2016-04" db="EMBL/GenBank/DDBJ databases">
        <title>Comparative genomics of biotechnologically important yeasts.</title>
        <authorList>
            <consortium name="DOE Joint Genome Institute"/>
            <person name="Riley R."/>
            <person name="Haridas S."/>
            <person name="Wolfe K.H."/>
            <person name="Lopes M.R."/>
            <person name="Hittinger C.T."/>
            <person name="Goker M."/>
            <person name="Salamov A."/>
            <person name="Wisecaver J."/>
            <person name="Long T.M."/>
            <person name="Aerts A.L."/>
            <person name="Barry K."/>
            <person name="Choi C."/>
            <person name="Clum A."/>
            <person name="Coughlan A.Y."/>
            <person name="Deshpande S."/>
            <person name="Douglass A.P."/>
            <person name="Hanson S.J."/>
            <person name="Klenk H.-P."/>
            <person name="Labutti K."/>
            <person name="Lapidus A."/>
            <person name="Lindquist E."/>
            <person name="Lipzen A."/>
            <person name="Meier-Kolthoff J.P."/>
            <person name="Ohm R.A."/>
            <person name="Otillar R.P."/>
            <person name="Pangilinan J."/>
            <person name="Peng Y."/>
            <person name="Rokas A."/>
            <person name="Rosa C.A."/>
            <person name="Scheuner C."/>
            <person name="Sibirny A.A."/>
            <person name="Slot J.C."/>
            <person name="Stielow J.B."/>
            <person name="Sun H."/>
            <person name="Kurtzman C.P."/>
            <person name="Blackwell M."/>
            <person name="Grigoriev I.V."/>
            <person name="Jeffries T.W."/>
        </authorList>
    </citation>
    <scope>NUCLEOTIDE SEQUENCE [LARGE SCALE GENOMIC DNA]</scope>
    <source>
        <strain evidence="9">NRRL YB-2248</strain>
    </source>
</reference>
<dbReference type="InterPro" id="IPR045111">
    <property type="entry name" value="Vps41/Vps8"/>
</dbReference>
<proteinExistence type="inferred from homology"/>
<keyword evidence="9" id="KW-1185">Reference proteome</keyword>
<dbReference type="STRING" id="983967.A0A1E4T362"/>
<evidence type="ECO:0000313" key="8">
    <source>
        <dbReference type="EMBL" id="ODV86162.1"/>
    </source>
</evidence>
<dbReference type="PIRSF" id="PIRSF028921">
    <property type="entry name" value="VPS41"/>
    <property type="match status" value="1"/>
</dbReference>
<feature type="domain" description="Vps41 beta-propeller" evidence="7">
    <location>
        <begin position="126"/>
        <end position="475"/>
    </location>
</feature>
<dbReference type="AlphaFoldDB" id="A0A1E4T362"/>
<evidence type="ECO:0000256" key="1">
    <source>
        <dbReference type="ARBA" id="ARBA00009582"/>
    </source>
</evidence>
<dbReference type="GO" id="GO:0034058">
    <property type="term" value="P:endosomal vesicle fusion"/>
    <property type="evidence" value="ECO:0007669"/>
    <property type="project" value="UniProtKB-UniRule"/>
</dbReference>
<dbReference type="PROSITE" id="PS50236">
    <property type="entry name" value="CHCR"/>
    <property type="match status" value="1"/>
</dbReference>
<dbReference type="GO" id="GO:0030897">
    <property type="term" value="C:HOPS complex"/>
    <property type="evidence" value="ECO:0007669"/>
    <property type="project" value="UniProtKB-UniRule"/>
</dbReference>
<evidence type="ECO:0000259" key="7">
    <source>
        <dbReference type="Pfam" id="PF23411"/>
    </source>
</evidence>
<dbReference type="Pfam" id="PF23556">
    <property type="entry name" value="TPR_Vps41"/>
    <property type="match status" value="1"/>
</dbReference>
<dbReference type="SMART" id="SM00299">
    <property type="entry name" value="CLH"/>
    <property type="match status" value="1"/>
</dbReference>
<comment type="subcellular location">
    <subcellularLocation>
        <location evidence="4">Vacuole</location>
    </subcellularLocation>
</comment>
<dbReference type="GO" id="GO:0016236">
    <property type="term" value="P:macroautophagy"/>
    <property type="evidence" value="ECO:0007669"/>
    <property type="project" value="TreeGrafter"/>
</dbReference>
<dbReference type="PANTHER" id="PTHR12616:SF1">
    <property type="entry name" value="VACUOLAR PROTEIN SORTING-ASSOCIATED PROTEIN 41 HOMOLOG"/>
    <property type="match status" value="1"/>
</dbReference>
<dbReference type="GO" id="GO:0006623">
    <property type="term" value="P:protein targeting to vacuole"/>
    <property type="evidence" value="ECO:0007669"/>
    <property type="project" value="InterPro"/>
</dbReference>
<dbReference type="SUPFAM" id="SSF50978">
    <property type="entry name" value="WD40 repeat-like"/>
    <property type="match status" value="1"/>
</dbReference>
<organism evidence="8 9">
    <name type="scientific">[Candida] arabinofermentans NRRL YB-2248</name>
    <dbReference type="NCBI Taxonomy" id="983967"/>
    <lineage>
        <taxon>Eukaryota</taxon>
        <taxon>Fungi</taxon>
        <taxon>Dikarya</taxon>
        <taxon>Ascomycota</taxon>
        <taxon>Saccharomycotina</taxon>
        <taxon>Pichiomycetes</taxon>
        <taxon>Pichiales</taxon>
        <taxon>Pichiaceae</taxon>
        <taxon>Ogataea</taxon>
        <taxon>Ogataea/Candida clade</taxon>
    </lineage>
</organism>
<comment type="function">
    <text evidence="4">Required for vacuolar assembly and vacuolar traffic.</text>
</comment>
<feature type="compositionally biased region" description="Acidic residues" evidence="6">
    <location>
        <begin position="107"/>
        <end position="121"/>
    </location>
</feature>
<dbReference type="PANTHER" id="PTHR12616">
    <property type="entry name" value="VACUOLAR PROTEIN SORTING VPS41"/>
    <property type="match status" value="1"/>
</dbReference>
<dbReference type="GO" id="GO:0009267">
    <property type="term" value="P:cellular response to starvation"/>
    <property type="evidence" value="ECO:0007669"/>
    <property type="project" value="TreeGrafter"/>
</dbReference>
<sequence>MVPKNRRRSSENSSTSADTHQNHAYTDEIVDTTFDYDSTIDSISDSSITMDRQETPTPDGDILNSTEEHTTPRESVNDLQSSVAAIEDKARGEQPAEASNGQHGNDDDLDGDETEVEDEDQEPPKLKYTRLSKLPARFFNKDPVSCCFFHEQVFIFATHSGFIHLCKPDFTPIRTLKAHKTSVLSLHTDGEYFASGSIDGTIVIGSITDDKDITAFDFKRPIHAVVLDKQYRITKSFISGGTSGNVVHSTRNWLNQRQDTILDSDNGPITMIKTIDDLIFWSNDSGISVGQISARAKIHHEPLPKDFPRAEIYWPKVHYSDRDRIVIGWVNHVWFFRVSVSLDPNSTHVSKILSSAASSFRTPIDKKIDVENHIILEDTLIAGISEFNDDLMVLNYVPPLRISNSGNKSKDFEPQPPELKIINKVTLEEESVDEVGLNNHVSLGLNDYHLSQYISVEGGAKWFLISANDGVIVQEFNLHDQLTWYNAKGRYLEAWKMCEFWLDKVERMNIGLRQVDSYVGEDNWKAAGDFLADVLRVGEGKYSDSYIQRVTDEWNNWIATFVMANKRNEIVDAIPVSYIYGEEFTLKEDTYDGFLDYYFSKDNFSKVIELVNKWDHMLFNVSDVAARIQDELKHYDNNATKSDDEVVLLTELRKLYVELCTELDEPELCVDHMIILKDENTMQFLDEHHLIMRCLEKLPSIIHISLGDKDVKDYTVNDLKEKLYVCIQILVENSHEVLPHTIIEVMDGADLDIFSYLYLEELSLMDKMLVKDFEDEMVKLYASYNTKSLLTFLTKHNNYSIENAIGICQEKSCISELVYLLSKVGENKKALKLIVDDLKNPQRAISFVSSVNDKELWDFLLDYSMDRPEFIKALMVASGDLIDPIPVISRIPKQVEIQGLKDALLNITTNIELDHTIYEMILKIISNETMALTTLYRNSISKGYSFNPNCHKKLLTDTLIKFSDESKPLITEEELLGGPDEVWKFTAVTHTNKITHMSFIKRQLMMLKMKMNGTNGTNGNF</sequence>
<keyword evidence="3 4" id="KW-0653">Protein transport</keyword>
<evidence type="ECO:0000256" key="6">
    <source>
        <dbReference type="SAM" id="MobiDB-lite"/>
    </source>
</evidence>
<dbReference type="GO" id="GO:0000329">
    <property type="term" value="C:fungal-type vacuole membrane"/>
    <property type="evidence" value="ECO:0007669"/>
    <property type="project" value="UniProtKB-UniRule"/>
</dbReference>
<dbReference type="InterPro" id="IPR001680">
    <property type="entry name" value="WD40_rpt"/>
</dbReference>
<dbReference type="SMART" id="SM00320">
    <property type="entry name" value="WD40"/>
    <property type="match status" value="2"/>
</dbReference>
<dbReference type="InterPro" id="IPR057780">
    <property type="entry name" value="Beta-prop_Vps41"/>
</dbReference>
<protein>
    <recommendedName>
        <fullName evidence="4">Vacuolar protein sorting-associated protein 41</fullName>
    </recommendedName>
</protein>
<dbReference type="EMBL" id="KV453850">
    <property type="protein sequence ID" value="ODV86162.1"/>
    <property type="molecule type" value="Genomic_DNA"/>
</dbReference>
<evidence type="ECO:0000313" key="9">
    <source>
        <dbReference type="Proteomes" id="UP000094801"/>
    </source>
</evidence>
<dbReference type="InterPro" id="IPR011990">
    <property type="entry name" value="TPR-like_helical_dom_sf"/>
</dbReference>